<dbReference type="Pfam" id="PF08676">
    <property type="entry name" value="MutL_C"/>
    <property type="match status" value="1"/>
</dbReference>
<evidence type="ECO:0000259" key="6">
    <source>
        <dbReference type="SMART" id="SM01340"/>
    </source>
</evidence>
<dbReference type="AlphaFoldDB" id="A0A9P3G6I0"/>
<dbReference type="InterPro" id="IPR014790">
    <property type="entry name" value="MutL_C"/>
</dbReference>
<evidence type="ECO:0000256" key="3">
    <source>
        <dbReference type="ARBA" id="ARBA00070941"/>
    </source>
</evidence>
<dbReference type="InterPro" id="IPR013507">
    <property type="entry name" value="DNA_mismatch_S5_2-like"/>
</dbReference>
<dbReference type="FunFam" id="3.30.565.10:FF:000014">
    <property type="entry name" value="Mismatch repair endonuclease pms1, putative"/>
    <property type="match status" value="1"/>
</dbReference>
<feature type="domain" description="DNA mismatch repair protein S5" evidence="6">
    <location>
        <begin position="232"/>
        <end position="372"/>
    </location>
</feature>
<dbReference type="SUPFAM" id="SSF54211">
    <property type="entry name" value="Ribosomal protein S5 domain 2-like"/>
    <property type="match status" value="1"/>
</dbReference>
<dbReference type="GO" id="GO:0016887">
    <property type="term" value="F:ATP hydrolysis activity"/>
    <property type="evidence" value="ECO:0007669"/>
    <property type="project" value="InterPro"/>
</dbReference>
<dbReference type="CDD" id="cd16926">
    <property type="entry name" value="HATPase_MutL-MLH-PMS-like"/>
    <property type="match status" value="1"/>
</dbReference>
<dbReference type="Gene3D" id="3.30.230.10">
    <property type="match status" value="1"/>
</dbReference>
<dbReference type="Gene3D" id="3.30.1370.100">
    <property type="entry name" value="MutL, C-terminal domain, regulatory subdomain"/>
    <property type="match status" value="1"/>
</dbReference>
<keyword evidence="2" id="KW-0227">DNA damage</keyword>
<feature type="region of interest" description="Disordered" evidence="4">
    <location>
        <begin position="593"/>
        <end position="719"/>
    </location>
</feature>
<feature type="compositionally biased region" description="Polar residues" evidence="4">
    <location>
        <begin position="516"/>
        <end position="536"/>
    </location>
</feature>
<dbReference type="SUPFAM" id="SSF118116">
    <property type="entry name" value="DNA mismatch repair protein MutL"/>
    <property type="match status" value="1"/>
</dbReference>
<reference evidence="7 8" key="1">
    <citation type="submission" date="2021-08" db="EMBL/GenBank/DDBJ databases">
        <title>Draft Genome Sequence of Phanerochaete sordida strain YK-624.</title>
        <authorList>
            <person name="Mori T."/>
            <person name="Dohra H."/>
            <person name="Suzuki T."/>
            <person name="Kawagishi H."/>
            <person name="Hirai H."/>
        </authorList>
    </citation>
    <scope>NUCLEOTIDE SEQUENCE [LARGE SCALE GENOMIC DNA]</scope>
    <source>
        <strain evidence="7 8">YK-624</strain>
    </source>
</reference>
<dbReference type="Proteomes" id="UP000703269">
    <property type="component" value="Unassembled WGS sequence"/>
</dbReference>
<evidence type="ECO:0000256" key="4">
    <source>
        <dbReference type="SAM" id="MobiDB-lite"/>
    </source>
</evidence>
<feature type="compositionally biased region" description="Basic and acidic residues" evidence="4">
    <location>
        <begin position="395"/>
        <end position="410"/>
    </location>
</feature>
<dbReference type="FunFam" id="3.30.1370.100:FF:000001">
    <property type="entry name" value="Mismatch repair endonuclease pms1, putative"/>
    <property type="match status" value="1"/>
</dbReference>
<dbReference type="CDD" id="cd03484">
    <property type="entry name" value="MutL_Trans_hPMS_2_like"/>
    <property type="match status" value="1"/>
</dbReference>
<dbReference type="InterPro" id="IPR042121">
    <property type="entry name" value="MutL_C_regsub"/>
</dbReference>
<dbReference type="OrthoDB" id="10263226at2759"/>
<dbReference type="InterPro" id="IPR036890">
    <property type="entry name" value="HATPase_C_sf"/>
</dbReference>
<comment type="similarity">
    <text evidence="1">Belongs to the DNA mismatch repair MutL/HexB family.</text>
</comment>
<feature type="compositionally biased region" description="Polar residues" evidence="4">
    <location>
        <begin position="412"/>
        <end position="421"/>
    </location>
</feature>
<dbReference type="SUPFAM" id="SSF55874">
    <property type="entry name" value="ATPase domain of HSP90 chaperone/DNA topoisomerase II/histidine kinase"/>
    <property type="match status" value="1"/>
</dbReference>
<dbReference type="PROSITE" id="PS00058">
    <property type="entry name" value="DNA_MISMATCH_REPAIR_1"/>
    <property type="match status" value="1"/>
</dbReference>
<dbReference type="GO" id="GO:0140664">
    <property type="term" value="F:ATP-dependent DNA damage sensor activity"/>
    <property type="evidence" value="ECO:0007669"/>
    <property type="project" value="InterPro"/>
</dbReference>
<dbReference type="InterPro" id="IPR014762">
    <property type="entry name" value="DNA_mismatch_repair_CS"/>
</dbReference>
<dbReference type="GO" id="GO:0030983">
    <property type="term" value="F:mismatched DNA binding"/>
    <property type="evidence" value="ECO:0007669"/>
    <property type="project" value="InterPro"/>
</dbReference>
<dbReference type="PANTHER" id="PTHR10073">
    <property type="entry name" value="DNA MISMATCH REPAIR PROTEIN MLH, PMS, MUTL"/>
    <property type="match status" value="1"/>
</dbReference>
<dbReference type="InterPro" id="IPR042120">
    <property type="entry name" value="MutL_C_dimsub"/>
</dbReference>
<dbReference type="Gene3D" id="3.30.565.10">
    <property type="entry name" value="Histidine kinase-like ATPase, C-terminal domain"/>
    <property type="match status" value="1"/>
</dbReference>
<dbReference type="InterPro" id="IPR038973">
    <property type="entry name" value="MutL/Mlh/Pms-like"/>
</dbReference>
<feature type="compositionally biased region" description="Acidic residues" evidence="4">
    <location>
        <begin position="668"/>
        <end position="681"/>
    </location>
</feature>
<dbReference type="GO" id="GO:0000710">
    <property type="term" value="P:meiotic mismatch repair"/>
    <property type="evidence" value="ECO:0007669"/>
    <property type="project" value="UniProtKB-ARBA"/>
</dbReference>
<evidence type="ECO:0000256" key="1">
    <source>
        <dbReference type="ARBA" id="ARBA00006082"/>
    </source>
</evidence>
<dbReference type="SMART" id="SM01340">
    <property type="entry name" value="DNA_mis_repair"/>
    <property type="match status" value="1"/>
</dbReference>
<dbReference type="GO" id="GO:0032389">
    <property type="term" value="C:MutLalpha complex"/>
    <property type="evidence" value="ECO:0007669"/>
    <property type="project" value="TreeGrafter"/>
</dbReference>
<dbReference type="NCBIfam" id="TIGR00585">
    <property type="entry name" value="mutl"/>
    <property type="match status" value="1"/>
</dbReference>
<comment type="caution">
    <text evidence="7">The sequence shown here is derived from an EMBL/GenBank/DDBJ whole genome shotgun (WGS) entry which is preliminary data.</text>
</comment>
<feature type="region of interest" description="Disordered" evidence="4">
    <location>
        <begin position="385"/>
        <end position="567"/>
    </location>
</feature>
<dbReference type="Gene3D" id="3.30.1540.20">
    <property type="entry name" value="MutL, C-terminal domain, dimerisation subdomain"/>
    <property type="match status" value="1"/>
</dbReference>
<dbReference type="InterPro" id="IPR002099">
    <property type="entry name" value="MutL/Mlh/PMS"/>
</dbReference>
<gene>
    <name evidence="7" type="ORF">PsYK624_052100</name>
</gene>
<dbReference type="SMART" id="SM00853">
    <property type="entry name" value="MutL_C"/>
    <property type="match status" value="1"/>
</dbReference>
<dbReference type="Pfam" id="PF13589">
    <property type="entry name" value="HATPase_c_3"/>
    <property type="match status" value="1"/>
</dbReference>
<dbReference type="Pfam" id="PF01119">
    <property type="entry name" value="DNA_mis_repair"/>
    <property type="match status" value="1"/>
</dbReference>
<dbReference type="PANTHER" id="PTHR10073:SF52">
    <property type="entry name" value="MISMATCH REPAIR ENDONUCLEASE PMS2"/>
    <property type="match status" value="1"/>
</dbReference>
<dbReference type="InterPro" id="IPR014721">
    <property type="entry name" value="Ribsml_uS5_D2-typ_fold_subgr"/>
</dbReference>
<sequence>MTNDATPSETRSIKAIDALSAHRITSGQVVIDLQTAVKELVENSLDAGATSVEVRFKDHGVESIEVIDNGTGIAPADYDSVALKHYTSKLSSFEDLNSVATFGFRGEALASLCALSASVTITTSTASTAPAGTILELDRFGRVSNRSGKVARQRGTTVSVSGIFKPVPVRRKEFERNAKREFGKALNLLTAYALVPCTHENGGVRLAVSNQLSGRKAVQLRTDGTTSLTSSISAVWGPKTLENLVDLDLTFDVETEKSVLRRQNAGNAEATATKVVVRGMISKFALNCGRSASDRQFFYINGRPCNPTKVQKAFNEVYRTFNATQVPFVVANFTLPNGSHDINVSPDKRTIFIHSEDNLVQALKTALEDRFATERSTYAVKLTQAQATTSVKRPASRDVVDESRVSKDGDISATSIPTGSQPLFLEDDEEVVDGSSPPPPDVDIDMGVPQPLIERNTPETRDQPATSLSSGLAPPLPDGGVPRGTPDDVPMDLDRLDPVPDAVASQLANADRPISPTLTQMRNAWTDNPASSQSGGPPSLPRRAASDEDFDLPPIPSLKPTVAREDVSSHLRMSFNNTSRVTKKDPTQLVLSTAGASWNLRRAGGTDVLDRDVPRKRAKLSHDDGPSEGTTAAQRSTKQEFRSKMASYALPGSQLAHDEREEAGNSENDQETDDVGMEQESEMVSRSQESAQRGGTRANSVEPGAADVTPGNPPDSPELVASEQLLDVPGTPQQKPVEITKAAGRETVTLTFDLSKTSSVWGRFGNHSGTGSATKGMPTPASAFALDAGVDAGDGEGANAEEALSRVITKDDFASMEILGQFNLGFIIARRRGPCVGSANSNAQASSMDDLFIVDQHAADEKYNFETLQQKTKINSQALISPRLLELTASDELLALENMDVLRQNGFEIETEGNSEDQEGRRRLRLVAQPVSKSTVFDIKDLEELLHLLRDRPQGQMVRCSKARAMFASRACRKSVMVGMPLKLQQMSAIVRHMGTMDQPWNCPHGRPTMRHLSDISSLGRDRLGDKRPDWRVFTLD</sequence>
<protein>
    <recommendedName>
        <fullName evidence="3">DNA mismatch repair protein PMS1</fullName>
    </recommendedName>
</protein>
<accession>A0A9P3G6I0</accession>
<feature type="compositionally biased region" description="Polar residues" evidence="4">
    <location>
        <begin position="682"/>
        <end position="699"/>
    </location>
</feature>
<evidence type="ECO:0000256" key="2">
    <source>
        <dbReference type="ARBA" id="ARBA00022763"/>
    </source>
</evidence>
<organism evidence="7 8">
    <name type="scientific">Phanerochaete sordida</name>
    <dbReference type="NCBI Taxonomy" id="48140"/>
    <lineage>
        <taxon>Eukaryota</taxon>
        <taxon>Fungi</taxon>
        <taxon>Dikarya</taxon>
        <taxon>Basidiomycota</taxon>
        <taxon>Agaricomycotina</taxon>
        <taxon>Agaricomycetes</taxon>
        <taxon>Polyporales</taxon>
        <taxon>Phanerochaetaceae</taxon>
        <taxon>Phanerochaete</taxon>
    </lineage>
</organism>
<evidence type="ECO:0000313" key="8">
    <source>
        <dbReference type="Proteomes" id="UP000703269"/>
    </source>
</evidence>
<feature type="domain" description="MutL C-terminal dimerisation" evidence="5">
    <location>
        <begin position="818"/>
        <end position="982"/>
    </location>
</feature>
<evidence type="ECO:0000313" key="7">
    <source>
        <dbReference type="EMBL" id="GJE89116.1"/>
    </source>
</evidence>
<dbReference type="InterPro" id="IPR037198">
    <property type="entry name" value="MutL_C_sf"/>
</dbReference>
<feature type="compositionally biased region" description="Basic and acidic residues" evidence="4">
    <location>
        <begin position="608"/>
        <end position="625"/>
    </location>
</feature>
<dbReference type="GO" id="GO:0005524">
    <property type="term" value="F:ATP binding"/>
    <property type="evidence" value="ECO:0007669"/>
    <property type="project" value="InterPro"/>
</dbReference>
<proteinExistence type="inferred from homology"/>
<dbReference type="InterPro" id="IPR020568">
    <property type="entry name" value="Ribosomal_Su5_D2-typ_SF"/>
</dbReference>
<keyword evidence="8" id="KW-1185">Reference proteome</keyword>
<name>A0A9P3G6I0_9APHY</name>
<dbReference type="EMBL" id="BPQB01000011">
    <property type="protein sequence ID" value="GJE89116.1"/>
    <property type="molecule type" value="Genomic_DNA"/>
</dbReference>
<evidence type="ECO:0000259" key="5">
    <source>
        <dbReference type="SMART" id="SM00853"/>
    </source>
</evidence>